<sequence>MASAAADRESSDASTSGANILPSMRRLLAGPIAGVCSRFVTYAPDTIKARLQVQGAAAGGGPAVYTGTWHAVVQVWRQEGLGGFYRGFGAVALGSVPGNLAYFGAYEAAKGLVPGSASLAGLLTHPADVVKTRLQVLSARADHAHLTAWSLARQMWAAEGPKAPDRVRPGLPRCS</sequence>
<evidence type="ECO:0000256" key="5">
    <source>
        <dbReference type="ARBA" id="ARBA00022737"/>
    </source>
</evidence>
<keyword evidence="6" id="KW-1133">Transmembrane helix</keyword>
<dbReference type="OrthoDB" id="276989at2759"/>
<feature type="repeat" description="Solcar" evidence="8">
    <location>
        <begin position="21"/>
        <end position="112"/>
    </location>
</feature>
<name>A0A2J8AGB1_9CHLO</name>
<comment type="caution">
    <text evidence="10">The sequence shown here is derived from an EMBL/GenBank/DDBJ whole genome shotgun (WGS) entry which is preliminary data.</text>
</comment>
<reference evidence="10 11" key="1">
    <citation type="journal article" date="2017" name="Mol. Biol. Evol.">
        <title>The 4-celled Tetrabaena socialis nuclear genome reveals the essential components for genetic control of cell number at the origin of multicellularity in the volvocine lineage.</title>
        <authorList>
            <person name="Featherston J."/>
            <person name="Arakaki Y."/>
            <person name="Hanschen E.R."/>
            <person name="Ferris P.J."/>
            <person name="Michod R.E."/>
            <person name="Olson B.J.S.C."/>
            <person name="Nozaki H."/>
            <person name="Durand P.M."/>
        </authorList>
    </citation>
    <scope>NUCLEOTIDE SEQUENCE [LARGE SCALE GENOMIC DNA]</scope>
    <source>
        <strain evidence="10 11">NIES-571</strain>
    </source>
</reference>
<organism evidence="10 11">
    <name type="scientific">Tetrabaena socialis</name>
    <dbReference type="NCBI Taxonomy" id="47790"/>
    <lineage>
        <taxon>Eukaryota</taxon>
        <taxon>Viridiplantae</taxon>
        <taxon>Chlorophyta</taxon>
        <taxon>core chlorophytes</taxon>
        <taxon>Chlorophyceae</taxon>
        <taxon>CS clade</taxon>
        <taxon>Chlamydomonadales</taxon>
        <taxon>Tetrabaenaceae</taxon>
        <taxon>Tetrabaena</taxon>
    </lineage>
</organism>
<evidence type="ECO:0000256" key="1">
    <source>
        <dbReference type="ARBA" id="ARBA00004141"/>
    </source>
</evidence>
<dbReference type="Gene3D" id="1.50.40.10">
    <property type="entry name" value="Mitochondrial carrier domain"/>
    <property type="match status" value="1"/>
</dbReference>
<dbReference type="SUPFAM" id="SSF103506">
    <property type="entry name" value="Mitochondrial carrier"/>
    <property type="match status" value="1"/>
</dbReference>
<evidence type="ECO:0000313" key="10">
    <source>
        <dbReference type="EMBL" id="PNH11542.1"/>
    </source>
</evidence>
<protein>
    <submittedName>
        <fullName evidence="10">Mitochondrial substrate carrier family protein ancA</fullName>
    </submittedName>
</protein>
<dbReference type="PANTHER" id="PTHR45667">
    <property type="entry name" value="S-ADENOSYLMETHIONINE MITOCHONDRIAL CARRIER PROTEIN"/>
    <property type="match status" value="1"/>
</dbReference>
<evidence type="ECO:0000313" key="11">
    <source>
        <dbReference type="Proteomes" id="UP000236333"/>
    </source>
</evidence>
<evidence type="ECO:0000256" key="2">
    <source>
        <dbReference type="ARBA" id="ARBA00006375"/>
    </source>
</evidence>
<accession>A0A2J8AGB1</accession>
<evidence type="ECO:0000256" key="6">
    <source>
        <dbReference type="ARBA" id="ARBA00022989"/>
    </source>
</evidence>
<dbReference type="InterPro" id="IPR018108">
    <property type="entry name" value="MCP_transmembrane"/>
</dbReference>
<comment type="subcellular location">
    <subcellularLocation>
        <location evidence="1">Membrane</location>
        <topology evidence="1">Multi-pass membrane protein</topology>
    </subcellularLocation>
</comment>
<dbReference type="Proteomes" id="UP000236333">
    <property type="component" value="Unassembled WGS sequence"/>
</dbReference>
<evidence type="ECO:0000256" key="9">
    <source>
        <dbReference type="RuleBase" id="RU000488"/>
    </source>
</evidence>
<keyword evidence="4 8" id="KW-0812">Transmembrane</keyword>
<evidence type="ECO:0000256" key="7">
    <source>
        <dbReference type="ARBA" id="ARBA00023136"/>
    </source>
</evidence>
<keyword evidence="5" id="KW-0677">Repeat</keyword>
<dbReference type="GO" id="GO:0016020">
    <property type="term" value="C:membrane"/>
    <property type="evidence" value="ECO:0007669"/>
    <property type="project" value="UniProtKB-SubCell"/>
</dbReference>
<dbReference type="InterPro" id="IPR023395">
    <property type="entry name" value="MCP_dom_sf"/>
</dbReference>
<gene>
    <name evidence="10" type="ORF">TSOC_001660</name>
</gene>
<dbReference type="PROSITE" id="PS50920">
    <property type="entry name" value="SOLCAR"/>
    <property type="match status" value="1"/>
</dbReference>
<keyword evidence="11" id="KW-1185">Reference proteome</keyword>
<proteinExistence type="inferred from homology"/>
<comment type="similarity">
    <text evidence="2 9">Belongs to the mitochondrial carrier (TC 2.A.29) family.</text>
</comment>
<evidence type="ECO:0000256" key="3">
    <source>
        <dbReference type="ARBA" id="ARBA00022448"/>
    </source>
</evidence>
<keyword evidence="7 8" id="KW-0472">Membrane</keyword>
<dbReference type="AlphaFoldDB" id="A0A2J8AGB1"/>
<evidence type="ECO:0000256" key="8">
    <source>
        <dbReference type="PROSITE-ProRule" id="PRU00282"/>
    </source>
</evidence>
<evidence type="ECO:0000256" key="4">
    <source>
        <dbReference type="ARBA" id="ARBA00022692"/>
    </source>
</evidence>
<dbReference type="EMBL" id="PGGS01000027">
    <property type="protein sequence ID" value="PNH11542.1"/>
    <property type="molecule type" value="Genomic_DNA"/>
</dbReference>
<dbReference type="Pfam" id="PF00153">
    <property type="entry name" value="Mito_carr"/>
    <property type="match status" value="2"/>
</dbReference>
<keyword evidence="3 9" id="KW-0813">Transport</keyword>